<dbReference type="Proteomes" id="UP000077069">
    <property type="component" value="Unassembled WGS sequence"/>
</dbReference>
<keyword evidence="3" id="KW-1185">Reference proteome</keyword>
<accession>A0A177CF01</accession>
<proteinExistence type="predicted"/>
<evidence type="ECO:0000313" key="2">
    <source>
        <dbReference type="EMBL" id="OAG05916.1"/>
    </source>
</evidence>
<organism evidence="2 3">
    <name type="scientific">Paraphaeosphaeria sporulosa</name>
    <dbReference type="NCBI Taxonomy" id="1460663"/>
    <lineage>
        <taxon>Eukaryota</taxon>
        <taxon>Fungi</taxon>
        <taxon>Dikarya</taxon>
        <taxon>Ascomycota</taxon>
        <taxon>Pezizomycotina</taxon>
        <taxon>Dothideomycetes</taxon>
        <taxon>Pleosporomycetidae</taxon>
        <taxon>Pleosporales</taxon>
        <taxon>Massarineae</taxon>
        <taxon>Didymosphaeriaceae</taxon>
        <taxon>Paraphaeosphaeria</taxon>
    </lineage>
</organism>
<dbReference type="RefSeq" id="XP_018036281.1">
    <property type="nucleotide sequence ID" value="XM_018187255.1"/>
</dbReference>
<feature type="region of interest" description="Disordered" evidence="1">
    <location>
        <begin position="1"/>
        <end position="23"/>
    </location>
</feature>
<gene>
    <name evidence="2" type="ORF">CC84DRAFT_740570</name>
</gene>
<dbReference type="EMBL" id="KV441552">
    <property type="protein sequence ID" value="OAG05916.1"/>
    <property type="molecule type" value="Genomic_DNA"/>
</dbReference>
<dbReference type="GeneID" id="28770741"/>
<dbReference type="AlphaFoldDB" id="A0A177CF01"/>
<reference evidence="2 3" key="1">
    <citation type="submission" date="2016-05" db="EMBL/GenBank/DDBJ databases">
        <title>Comparative analysis of secretome profiles of manganese(II)-oxidizing ascomycete fungi.</title>
        <authorList>
            <consortium name="DOE Joint Genome Institute"/>
            <person name="Zeiner C.A."/>
            <person name="Purvine S.O."/>
            <person name="Zink E.M."/>
            <person name="Wu S."/>
            <person name="Pasa-Tolic L."/>
            <person name="Chaput D.L."/>
            <person name="Haridas S."/>
            <person name="Grigoriev I.V."/>
            <person name="Santelli C.M."/>
            <person name="Hansel C.M."/>
        </authorList>
    </citation>
    <scope>NUCLEOTIDE SEQUENCE [LARGE SCALE GENOMIC DNA]</scope>
    <source>
        <strain evidence="2 3">AP3s5-JAC2a</strain>
    </source>
</reference>
<evidence type="ECO:0000313" key="3">
    <source>
        <dbReference type="Proteomes" id="UP000077069"/>
    </source>
</evidence>
<dbReference type="InParanoid" id="A0A177CF01"/>
<evidence type="ECO:0000256" key="1">
    <source>
        <dbReference type="SAM" id="MobiDB-lite"/>
    </source>
</evidence>
<feature type="compositionally biased region" description="Basic and acidic residues" evidence="1">
    <location>
        <begin position="1"/>
        <end position="10"/>
    </location>
</feature>
<name>A0A177CF01_9PLEO</name>
<protein>
    <submittedName>
        <fullName evidence="2">Uncharacterized protein</fullName>
    </submittedName>
</protein>
<sequence>MDRTSRHAELLAETTPSGHDMQDALPTQDTVGCLQNRIVNLRGVVISALLLCFPSAAQKYLEQKFDTPIGIRDDCCNPMFRMYDFFHAETHFTHDCRVRKAFHQHGQLSIRCSLRSYRPTAAEFYEVSWHRWPGASRLGHMEHTKRTIFPQAVPRRRAAMLIALFTVRTSAVVRNAHALSEFLAVNEMGALMHEQSRQASIDSCMRKNTSSFTSCSFSTALNNIFELGTRTPCFATPGGICRVLEYPCWRPVPISLP</sequence>